<keyword evidence="1" id="KW-0934">Plastid</keyword>
<sequence>MPRTTDVSGLHISRDGGTGDAANADSASGGPEEPILISEVEVKGVEGELKRIAESKLSIKPNFAYTLSEVRDDIQRVFDAGYFQQLVPVAEDTRDGIKLTLEATANPVIKGVMVRGANVLPQKEIEEAFQNQFGRTLNFPQFSGALKRLNKWYEDRGIFGQVTDVDDASGVINVRLSEMVVGNLNLRFVDRKTSEVREEGATRPEVILRQLSTRPGQVDLTLNIVERKTGGLSCGGGISSQGHSEGALPGFIGSASFTQRNLFGLNQKLAATLEIGQVDGLFRVNHTDPWVKGDPYRTSRTISVQNTRQSGNAVHGRAPDDFVRSGTEEESAPDGNVVVARLMGGVEYGRPLATGWTGTLGVNWQRAKCLNEHGNCITQDAYGGPLTFSGGSSDTLMLALLRAAYSGRSDTHLVASMEQALPLQSNWLNFNRFCVRAEGGMPIVKGLRAHVSAKGGVIVGDLPPYEAFPIGGTNSVRGYSEGGVGSGRNYVAGTTALQWPIFGPVEGSLFFDYGTDLDSGQTVLGDPAGARGKPGNGYGYGAGIRVDSPVGPLRLEYAFNDKFVRRFHFGIGSHG</sequence>
<feature type="region of interest" description="Disordered" evidence="4">
    <location>
        <begin position="305"/>
        <end position="330"/>
    </location>
</feature>
<keyword evidence="7" id="KW-1185">Reference proteome</keyword>
<feature type="compositionally biased region" description="Basic and acidic residues" evidence="4">
    <location>
        <begin position="317"/>
        <end position="327"/>
    </location>
</feature>
<evidence type="ECO:0000313" key="6">
    <source>
        <dbReference type="EMBL" id="CAK0749592.1"/>
    </source>
</evidence>
<name>A0AAV1HVW7_9CHLO</name>
<dbReference type="Gene3D" id="2.40.160.50">
    <property type="entry name" value="membrane protein fhac: a member of the omp85/tpsb transporter family"/>
    <property type="match status" value="1"/>
</dbReference>
<protein>
    <recommendedName>
        <fullName evidence="5">Bacterial surface antigen (D15) domain-containing protein</fullName>
    </recommendedName>
</protein>
<feature type="domain" description="Bacterial surface antigen (D15)" evidence="5">
    <location>
        <begin position="261"/>
        <end position="573"/>
    </location>
</feature>
<dbReference type="Pfam" id="PF01103">
    <property type="entry name" value="Omp85"/>
    <property type="match status" value="1"/>
</dbReference>
<keyword evidence="2" id="KW-0472">Membrane</keyword>
<organism evidence="6 7">
    <name type="scientific">Coccomyxa viridis</name>
    <dbReference type="NCBI Taxonomy" id="1274662"/>
    <lineage>
        <taxon>Eukaryota</taxon>
        <taxon>Viridiplantae</taxon>
        <taxon>Chlorophyta</taxon>
        <taxon>core chlorophytes</taxon>
        <taxon>Trebouxiophyceae</taxon>
        <taxon>Trebouxiophyceae incertae sedis</taxon>
        <taxon>Coccomyxaceae</taxon>
        <taxon>Coccomyxa</taxon>
    </lineage>
</organism>
<dbReference type="PANTHER" id="PTHR12815">
    <property type="entry name" value="SORTING AND ASSEMBLY MACHINERY SAMM50 PROTEIN FAMILY MEMBER"/>
    <property type="match status" value="1"/>
</dbReference>
<accession>A0AAV1HVW7</accession>
<dbReference type="InterPro" id="IPR039910">
    <property type="entry name" value="D15-like"/>
</dbReference>
<dbReference type="Proteomes" id="UP001314263">
    <property type="component" value="Unassembled WGS sequence"/>
</dbReference>
<feature type="region of interest" description="Disordered" evidence="4">
    <location>
        <begin position="1"/>
        <end position="33"/>
    </location>
</feature>
<evidence type="ECO:0000256" key="2">
    <source>
        <dbReference type="ARBA" id="ARBA00023136"/>
    </source>
</evidence>
<dbReference type="GO" id="GO:0009707">
    <property type="term" value="C:chloroplast outer membrane"/>
    <property type="evidence" value="ECO:0007669"/>
    <property type="project" value="UniProtKB-SubCell"/>
</dbReference>
<evidence type="ECO:0000256" key="1">
    <source>
        <dbReference type="ARBA" id="ARBA00022805"/>
    </source>
</evidence>
<comment type="subcellular location">
    <subcellularLocation>
        <location evidence="3">Plastid</location>
        <location evidence="3">Chloroplast outer membrane</location>
    </subcellularLocation>
</comment>
<keyword evidence="1" id="KW-1002">Plastid outer membrane</keyword>
<proteinExistence type="predicted"/>
<evidence type="ECO:0000256" key="3">
    <source>
        <dbReference type="ARBA" id="ARBA00024013"/>
    </source>
</evidence>
<dbReference type="Gene3D" id="3.10.20.310">
    <property type="entry name" value="membrane protein fhac"/>
    <property type="match status" value="2"/>
</dbReference>
<comment type="caution">
    <text evidence="6">The sequence shown here is derived from an EMBL/GenBank/DDBJ whole genome shotgun (WGS) entry which is preliminary data.</text>
</comment>
<evidence type="ECO:0000256" key="4">
    <source>
        <dbReference type="SAM" id="MobiDB-lite"/>
    </source>
</evidence>
<dbReference type="InterPro" id="IPR000184">
    <property type="entry name" value="Bac_surfAg_D15"/>
</dbReference>
<evidence type="ECO:0000259" key="5">
    <source>
        <dbReference type="Pfam" id="PF01103"/>
    </source>
</evidence>
<reference evidence="6 7" key="1">
    <citation type="submission" date="2023-10" db="EMBL/GenBank/DDBJ databases">
        <authorList>
            <person name="Maclean D."/>
            <person name="Macfadyen A."/>
        </authorList>
    </citation>
    <scope>NUCLEOTIDE SEQUENCE [LARGE SCALE GENOMIC DNA]</scope>
</reference>
<feature type="compositionally biased region" description="Low complexity" evidence="4">
    <location>
        <begin position="20"/>
        <end position="30"/>
    </location>
</feature>
<dbReference type="EMBL" id="CAUYUE010000003">
    <property type="protein sequence ID" value="CAK0749592.1"/>
    <property type="molecule type" value="Genomic_DNA"/>
</dbReference>
<gene>
    <name evidence="6" type="ORF">CVIRNUC_001922</name>
</gene>
<evidence type="ECO:0000313" key="7">
    <source>
        <dbReference type="Proteomes" id="UP001314263"/>
    </source>
</evidence>
<dbReference type="AlphaFoldDB" id="A0AAV1HVW7"/>
<dbReference type="PANTHER" id="PTHR12815:SF32">
    <property type="entry name" value="OUTER ENVELOPE PROTEIN 80, CHLOROPLASTIC"/>
    <property type="match status" value="1"/>
</dbReference>